<keyword evidence="5" id="KW-1185">Reference proteome</keyword>
<dbReference type="FunFam" id="3.40.50.1970:FF:000003">
    <property type="entry name" value="Alcohol dehydrogenase, iron-containing"/>
    <property type="match status" value="1"/>
</dbReference>
<dbReference type="CDD" id="cd08185">
    <property type="entry name" value="Fe-ADH-like"/>
    <property type="match status" value="1"/>
</dbReference>
<dbReference type="GeneID" id="87107704"/>
<evidence type="ECO:0000313" key="5">
    <source>
        <dbReference type="Proteomes" id="UP000002881"/>
    </source>
</evidence>
<dbReference type="PANTHER" id="PTHR11496">
    <property type="entry name" value="ALCOHOL DEHYDROGENASE"/>
    <property type="match status" value="1"/>
</dbReference>
<gene>
    <name evidence="4" type="ORF">Theba_1942</name>
</gene>
<dbReference type="STRING" id="660470.Theba_1942"/>
<dbReference type="Pfam" id="PF00465">
    <property type="entry name" value="Fe-ADH"/>
    <property type="match status" value="1"/>
</dbReference>
<dbReference type="eggNOG" id="COG1454">
    <property type="taxonomic scope" value="Bacteria"/>
</dbReference>
<sequence length="390" mass="41883">MDRISNFEYFLPTRLVFGVGSLNRVGEFAKSLGKKALIVTGKSSTKKTGLLDKVIAILEKNGVETAVFDEIVPNPLSSTVDKGAEFANNERCDLIIGLGGGSPVDSAKLIAVVAKDGGKCWDYTGSGGGRIPKSALPVIAIPTTHGTGTESDPFAVVTNTETDEKIGVGFDQTFPTVSIVDPEVMKTLPPYQTAATGMDAFYHAIESYINTNHQPTSDLLALEAMSLINHYLPIAYRDGNNIEARTALAWASTAAGICETLSGCIANHSIEHPISAHYNATHGAGLCATGPAFFDYIRPHTKERLARVAQIMGAPESEVDIDKLSKMSIELIHRLQKSVDIDITLKDLGVEKSMLGRLAEDAMRTMGALVEVTPGNLKTKDLERILEMSY</sequence>
<protein>
    <submittedName>
        <fullName evidence="4">Alcohol dehydrogenase, class IV</fullName>
    </submittedName>
</protein>
<dbReference type="PANTHER" id="PTHR11496:SF104">
    <property type="entry name" value="3-DEOXY-ALPHA-D-MANNO-OCTULOSONATE 8-OXIDASE"/>
    <property type="match status" value="1"/>
</dbReference>
<dbReference type="PROSITE" id="PS00913">
    <property type="entry name" value="ADH_IRON_1"/>
    <property type="match status" value="1"/>
</dbReference>
<dbReference type="Proteomes" id="UP000002881">
    <property type="component" value="Chromosome"/>
</dbReference>
<dbReference type="KEGG" id="mpg:Theba_1942"/>
<evidence type="ECO:0000313" key="4">
    <source>
        <dbReference type="EMBL" id="AFK07587.1"/>
    </source>
</evidence>
<dbReference type="HOGENOM" id="CLU_007207_0_4_0"/>
<evidence type="ECO:0000259" key="2">
    <source>
        <dbReference type="Pfam" id="PF00465"/>
    </source>
</evidence>
<evidence type="ECO:0000256" key="1">
    <source>
        <dbReference type="ARBA" id="ARBA00023002"/>
    </source>
</evidence>
<dbReference type="Gene3D" id="1.20.1090.10">
    <property type="entry name" value="Dehydroquinate synthase-like - alpha domain"/>
    <property type="match status" value="1"/>
</dbReference>
<feature type="domain" description="Fe-containing alcohol dehydrogenase-like C-terminal" evidence="3">
    <location>
        <begin position="193"/>
        <end position="389"/>
    </location>
</feature>
<keyword evidence="1" id="KW-0560">Oxidoreductase</keyword>
<dbReference type="SUPFAM" id="SSF56796">
    <property type="entry name" value="Dehydroquinate synthase-like"/>
    <property type="match status" value="1"/>
</dbReference>
<dbReference type="GO" id="GO:0004022">
    <property type="term" value="F:alcohol dehydrogenase (NAD+) activity"/>
    <property type="evidence" value="ECO:0007669"/>
    <property type="project" value="TreeGrafter"/>
</dbReference>
<dbReference type="InterPro" id="IPR018211">
    <property type="entry name" value="ADH_Fe_CS"/>
</dbReference>
<name>I2F6N4_9BACT</name>
<dbReference type="GO" id="GO:0046872">
    <property type="term" value="F:metal ion binding"/>
    <property type="evidence" value="ECO:0007669"/>
    <property type="project" value="InterPro"/>
</dbReference>
<dbReference type="InterPro" id="IPR001670">
    <property type="entry name" value="ADH_Fe/GldA"/>
</dbReference>
<accession>I2F6N4</accession>
<dbReference type="RefSeq" id="WP_014731389.1">
    <property type="nucleotide sequence ID" value="NC_017934.1"/>
</dbReference>
<evidence type="ECO:0000259" key="3">
    <source>
        <dbReference type="Pfam" id="PF25137"/>
    </source>
</evidence>
<feature type="domain" description="Alcohol dehydrogenase iron-type/glycerol dehydrogenase GldA" evidence="2">
    <location>
        <begin position="12"/>
        <end position="182"/>
    </location>
</feature>
<dbReference type="Gene3D" id="3.40.50.1970">
    <property type="match status" value="1"/>
</dbReference>
<dbReference type="InterPro" id="IPR039697">
    <property type="entry name" value="Alcohol_dehydrogenase_Fe"/>
</dbReference>
<organism evidence="4 5">
    <name type="scientific">Mesotoga prima MesG1.Ag.4.2</name>
    <dbReference type="NCBI Taxonomy" id="660470"/>
    <lineage>
        <taxon>Bacteria</taxon>
        <taxon>Thermotogati</taxon>
        <taxon>Thermotogota</taxon>
        <taxon>Thermotogae</taxon>
        <taxon>Kosmotogales</taxon>
        <taxon>Kosmotogaceae</taxon>
        <taxon>Mesotoga</taxon>
    </lineage>
</organism>
<dbReference type="Pfam" id="PF25137">
    <property type="entry name" value="ADH_Fe_C"/>
    <property type="match status" value="1"/>
</dbReference>
<dbReference type="InterPro" id="IPR056798">
    <property type="entry name" value="ADH_Fe_C"/>
</dbReference>
<dbReference type="AlphaFoldDB" id="I2F6N4"/>
<dbReference type="EMBL" id="CP003532">
    <property type="protein sequence ID" value="AFK07587.1"/>
    <property type="molecule type" value="Genomic_DNA"/>
</dbReference>
<proteinExistence type="predicted"/>
<reference evidence="4 5" key="1">
    <citation type="journal article" date="2012" name="Genome Biol. Evol.">
        <title>Genome Sequence of the Mesophilic Thermotogales Bacterium Mesotoga prima MesG1.Ag.4.2 Reveals the Largest Thermotogales Genome To Date.</title>
        <authorList>
            <person name="Zhaxybayeva O."/>
            <person name="Swithers K.S."/>
            <person name="Foght J."/>
            <person name="Green A.G."/>
            <person name="Bruce D."/>
            <person name="Detter C."/>
            <person name="Han S."/>
            <person name="Teshima H."/>
            <person name="Han J."/>
            <person name="Woyke T."/>
            <person name="Pitluck S."/>
            <person name="Nolan M."/>
            <person name="Ivanova N."/>
            <person name="Pati A."/>
            <person name="Land M.L."/>
            <person name="Dlutek M."/>
            <person name="Doolittle W.F."/>
            <person name="Noll K.M."/>
            <person name="Nesbo C.L."/>
        </authorList>
    </citation>
    <scope>NUCLEOTIDE SEQUENCE [LARGE SCALE GENOMIC DNA]</scope>
    <source>
        <strain evidence="5">mesG1.Ag.4.2</strain>
    </source>
</reference>